<evidence type="ECO:0000256" key="1">
    <source>
        <dbReference type="SAM" id="MobiDB-lite"/>
    </source>
</evidence>
<accession>A0A0B6Y1G9</accession>
<proteinExistence type="predicted"/>
<feature type="non-terminal residue" evidence="2">
    <location>
        <position position="112"/>
    </location>
</feature>
<name>A0A0B6Y1G9_9EUPU</name>
<dbReference type="EMBL" id="HACG01003099">
    <property type="protein sequence ID" value="CEK49964.1"/>
    <property type="molecule type" value="Transcribed_RNA"/>
</dbReference>
<organism evidence="2">
    <name type="scientific">Arion vulgaris</name>
    <dbReference type="NCBI Taxonomy" id="1028688"/>
    <lineage>
        <taxon>Eukaryota</taxon>
        <taxon>Metazoa</taxon>
        <taxon>Spiralia</taxon>
        <taxon>Lophotrochozoa</taxon>
        <taxon>Mollusca</taxon>
        <taxon>Gastropoda</taxon>
        <taxon>Heterobranchia</taxon>
        <taxon>Euthyneura</taxon>
        <taxon>Panpulmonata</taxon>
        <taxon>Eupulmonata</taxon>
        <taxon>Stylommatophora</taxon>
        <taxon>Helicina</taxon>
        <taxon>Arionoidea</taxon>
        <taxon>Arionidae</taxon>
        <taxon>Arion</taxon>
    </lineage>
</organism>
<feature type="non-terminal residue" evidence="2">
    <location>
        <position position="1"/>
    </location>
</feature>
<feature type="compositionally biased region" description="Low complexity" evidence="1">
    <location>
        <begin position="66"/>
        <end position="101"/>
    </location>
</feature>
<evidence type="ECO:0000313" key="2">
    <source>
        <dbReference type="EMBL" id="CEK49964.1"/>
    </source>
</evidence>
<dbReference type="AlphaFoldDB" id="A0A0B6Y1G9"/>
<feature type="region of interest" description="Disordered" evidence="1">
    <location>
        <begin position="22"/>
        <end position="112"/>
    </location>
</feature>
<sequence length="112" mass="11378">SLTVVFFAILYSKIGLTILRRKKFTPGSLNSPPPTPKGLKRSGSKKSNIPDLPSMDMSSGQDEGHGNSTASSGSSGSSGSNGSSGSSGSSGSNFSTATSTTRVSTILYGNLR</sequence>
<protein>
    <submittedName>
        <fullName evidence="2">Uncharacterized protein</fullName>
    </submittedName>
</protein>
<reference evidence="2" key="1">
    <citation type="submission" date="2014-12" db="EMBL/GenBank/DDBJ databases">
        <title>Insight into the proteome of Arion vulgaris.</title>
        <authorList>
            <person name="Aradska J."/>
            <person name="Bulat T."/>
            <person name="Smidak R."/>
            <person name="Sarate P."/>
            <person name="Gangsoo J."/>
            <person name="Sialana F."/>
            <person name="Bilban M."/>
            <person name="Lubec G."/>
        </authorList>
    </citation>
    <scope>NUCLEOTIDE SEQUENCE</scope>
    <source>
        <tissue evidence="2">Skin</tissue>
    </source>
</reference>
<gene>
    <name evidence="2" type="primary">ORF9428</name>
</gene>